<feature type="non-terminal residue" evidence="1">
    <location>
        <position position="1"/>
    </location>
</feature>
<reference evidence="1 2" key="1">
    <citation type="journal article" date="2021" name="Nat. Plants">
        <title>The Taxus genome provides insights into paclitaxel biosynthesis.</title>
        <authorList>
            <person name="Xiong X."/>
            <person name="Gou J."/>
            <person name="Liao Q."/>
            <person name="Li Y."/>
            <person name="Zhou Q."/>
            <person name="Bi G."/>
            <person name="Li C."/>
            <person name="Du R."/>
            <person name="Wang X."/>
            <person name="Sun T."/>
            <person name="Guo L."/>
            <person name="Liang H."/>
            <person name="Lu P."/>
            <person name="Wu Y."/>
            <person name="Zhang Z."/>
            <person name="Ro D.K."/>
            <person name="Shang Y."/>
            <person name="Huang S."/>
            <person name="Yan J."/>
        </authorList>
    </citation>
    <scope>NUCLEOTIDE SEQUENCE [LARGE SCALE GENOMIC DNA]</scope>
    <source>
        <strain evidence="1">Ta-2019</strain>
    </source>
</reference>
<comment type="caution">
    <text evidence="1">The sequence shown here is derived from an EMBL/GenBank/DDBJ whole genome shotgun (WGS) entry which is preliminary data.</text>
</comment>
<evidence type="ECO:0000313" key="2">
    <source>
        <dbReference type="Proteomes" id="UP000824469"/>
    </source>
</evidence>
<dbReference type="AlphaFoldDB" id="A0AA38CGQ2"/>
<evidence type="ECO:0000313" key="1">
    <source>
        <dbReference type="EMBL" id="KAH9298453.1"/>
    </source>
</evidence>
<dbReference type="Proteomes" id="UP000824469">
    <property type="component" value="Unassembled WGS sequence"/>
</dbReference>
<protein>
    <recommendedName>
        <fullName evidence="3">Peptidase A2 domain-containing protein</fullName>
    </recommendedName>
</protein>
<name>A0AA38CGQ2_TAXCH</name>
<sequence>IDYEKEINLNAVVDGWLLSNILIDTGAEVNVLTLDAWVQMGRPPLQPSSNVLFMENWTKATPIGVLKDASITIKGAKFIGDFE</sequence>
<accession>A0AA38CGQ2</accession>
<dbReference type="InterPro" id="IPR021109">
    <property type="entry name" value="Peptidase_aspartic_dom_sf"/>
</dbReference>
<dbReference type="Gene3D" id="2.40.70.10">
    <property type="entry name" value="Acid Proteases"/>
    <property type="match status" value="1"/>
</dbReference>
<feature type="non-terminal residue" evidence="1">
    <location>
        <position position="83"/>
    </location>
</feature>
<evidence type="ECO:0008006" key="3">
    <source>
        <dbReference type="Google" id="ProtNLM"/>
    </source>
</evidence>
<proteinExistence type="predicted"/>
<organism evidence="1 2">
    <name type="scientific">Taxus chinensis</name>
    <name type="common">Chinese yew</name>
    <name type="synonym">Taxus wallichiana var. chinensis</name>
    <dbReference type="NCBI Taxonomy" id="29808"/>
    <lineage>
        <taxon>Eukaryota</taxon>
        <taxon>Viridiplantae</taxon>
        <taxon>Streptophyta</taxon>
        <taxon>Embryophyta</taxon>
        <taxon>Tracheophyta</taxon>
        <taxon>Spermatophyta</taxon>
        <taxon>Pinopsida</taxon>
        <taxon>Pinidae</taxon>
        <taxon>Conifers II</taxon>
        <taxon>Cupressales</taxon>
        <taxon>Taxaceae</taxon>
        <taxon>Taxus</taxon>
    </lineage>
</organism>
<gene>
    <name evidence="1" type="ORF">KI387_030135</name>
</gene>
<keyword evidence="2" id="KW-1185">Reference proteome</keyword>
<dbReference type="EMBL" id="JAHRHJ020000010">
    <property type="protein sequence ID" value="KAH9298453.1"/>
    <property type="molecule type" value="Genomic_DNA"/>
</dbReference>